<dbReference type="InterPro" id="IPR051918">
    <property type="entry name" value="STPP_CPPED1"/>
</dbReference>
<dbReference type="RefSeq" id="WP_218095782.1">
    <property type="nucleotide sequence ID" value="NZ_CAJVAS010000054.1"/>
</dbReference>
<keyword evidence="3" id="KW-0378">Hydrolase</keyword>
<dbReference type="AlphaFoldDB" id="A0A916KA41"/>
<gene>
    <name evidence="3" type="primary">cpdA_12</name>
    <name evidence="3" type="ORF">PAESOLCIP111_06101</name>
</gene>
<dbReference type="PANTHER" id="PTHR43143">
    <property type="entry name" value="METALLOPHOSPHOESTERASE, CALCINEURIN SUPERFAMILY"/>
    <property type="match status" value="1"/>
</dbReference>
<dbReference type="Proteomes" id="UP000693672">
    <property type="component" value="Unassembled WGS sequence"/>
</dbReference>
<dbReference type="PANTHER" id="PTHR43143:SF1">
    <property type="entry name" value="SERINE_THREONINE-PROTEIN PHOSPHATASE CPPED1"/>
    <property type="match status" value="1"/>
</dbReference>
<comment type="caution">
    <text evidence="3">The sequence shown here is derived from an EMBL/GenBank/DDBJ whole genome shotgun (WGS) entry which is preliminary data.</text>
</comment>
<evidence type="ECO:0000313" key="3">
    <source>
        <dbReference type="EMBL" id="CAG7650534.1"/>
    </source>
</evidence>
<dbReference type="EC" id="3.1.4.53" evidence="3"/>
<evidence type="ECO:0000256" key="1">
    <source>
        <dbReference type="SAM" id="MobiDB-lite"/>
    </source>
</evidence>
<feature type="domain" description="Calcineurin-like phosphoesterase" evidence="2">
    <location>
        <begin position="75"/>
        <end position="285"/>
    </location>
</feature>
<feature type="region of interest" description="Disordered" evidence="1">
    <location>
        <begin position="38"/>
        <end position="65"/>
    </location>
</feature>
<sequence length="360" mass="41329">MSRRAFIRWMLALLVMIGAAATALWKLLEASVAKQTSGGAAAGANPGVTAPKSEPAEEKAPEKPVDPTVPLFSYFIISDLHISQDDPNTIKHLKEALEDMKQFESPIEALVMTGDLTEYGREKDYKDLRNILSEYKLPPMYANMGNHDYYDIWIDKNGWFNKDTMPNSKTDWQSRERFQKFWGLDKPYHDATVKGYHLILMSQETYVQEKPEVGEGAWYSDEQLEWLKERLASHKDGKPVFVMTHQPLPPAGQDGGSHSLIPAKKFREILKPYNNVFVFCGHRHQDFIGTMEHYVKDSAGFHYFHNSSVGRVLNRSYQNAAKERSQGLYVQVYSDRVTLRGREFSDRTWIKEADWTVKLV</sequence>
<proteinExistence type="predicted"/>
<dbReference type="InterPro" id="IPR004843">
    <property type="entry name" value="Calcineurin-like_PHP"/>
</dbReference>
<evidence type="ECO:0000313" key="4">
    <source>
        <dbReference type="Proteomes" id="UP000693672"/>
    </source>
</evidence>
<dbReference type="EMBL" id="CAJVAS010000054">
    <property type="protein sequence ID" value="CAG7650534.1"/>
    <property type="molecule type" value="Genomic_DNA"/>
</dbReference>
<feature type="compositionally biased region" description="Basic and acidic residues" evidence="1">
    <location>
        <begin position="54"/>
        <end position="65"/>
    </location>
</feature>
<dbReference type="Pfam" id="PF00149">
    <property type="entry name" value="Metallophos"/>
    <property type="match status" value="1"/>
</dbReference>
<reference evidence="3" key="1">
    <citation type="submission" date="2021-06" db="EMBL/GenBank/DDBJ databases">
        <authorList>
            <person name="Criscuolo A."/>
        </authorList>
    </citation>
    <scope>NUCLEOTIDE SEQUENCE</scope>
    <source>
        <strain evidence="3">CIP111600</strain>
    </source>
</reference>
<accession>A0A916KA41</accession>
<organism evidence="3 4">
    <name type="scientific">Paenibacillus solanacearum</name>
    <dbReference type="NCBI Taxonomy" id="2048548"/>
    <lineage>
        <taxon>Bacteria</taxon>
        <taxon>Bacillati</taxon>
        <taxon>Bacillota</taxon>
        <taxon>Bacilli</taxon>
        <taxon>Bacillales</taxon>
        <taxon>Paenibacillaceae</taxon>
        <taxon>Paenibacillus</taxon>
    </lineage>
</organism>
<keyword evidence="4" id="KW-1185">Reference proteome</keyword>
<protein>
    <submittedName>
        <fullName evidence="3">3',5'-cyclic adenosine monophosphate phosphodiesterase CpdA</fullName>
        <ecNumber evidence="3">3.1.4.53</ecNumber>
    </submittedName>
</protein>
<name>A0A916KA41_9BACL</name>
<evidence type="ECO:0000259" key="2">
    <source>
        <dbReference type="Pfam" id="PF00149"/>
    </source>
</evidence>
<dbReference type="GO" id="GO:0004115">
    <property type="term" value="F:3',5'-cyclic-AMP phosphodiesterase activity"/>
    <property type="evidence" value="ECO:0007669"/>
    <property type="project" value="UniProtKB-EC"/>
</dbReference>